<feature type="compositionally biased region" description="Basic and acidic residues" evidence="8">
    <location>
        <begin position="32"/>
        <end position="49"/>
    </location>
</feature>
<evidence type="ECO:0000313" key="11">
    <source>
        <dbReference type="Proteomes" id="UP000437017"/>
    </source>
</evidence>
<dbReference type="SUPFAM" id="SSF48097">
    <property type="entry name" value="Regulator of G-protein signaling, RGS"/>
    <property type="match status" value="1"/>
</dbReference>
<dbReference type="OrthoDB" id="2272012at2759"/>
<dbReference type="InterPro" id="IPR037884">
    <property type="entry name" value="LARG_RGS"/>
</dbReference>
<dbReference type="FunFam" id="1.20.900.10:FF:000006">
    <property type="entry name" value="Rho guanine nucleotide exchange factor (GEF) 11"/>
    <property type="match status" value="1"/>
</dbReference>
<evidence type="ECO:0000259" key="9">
    <source>
        <dbReference type="PROSITE" id="PS50010"/>
    </source>
</evidence>
<dbReference type="GO" id="GO:0001664">
    <property type="term" value="F:G protein-coupled receptor binding"/>
    <property type="evidence" value="ECO:0007669"/>
    <property type="project" value="InterPro"/>
</dbReference>
<evidence type="ECO:0000256" key="5">
    <source>
        <dbReference type="ARBA" id="ARBA00022553"/>
    </source>
</evidence>
<feature type="compositionally biased region" description="Basic and acidic residues" evidence="8">
    <location>
        <begin position="1148"/>
        <end position="1157"/>
    </location>
</feature>
<dbReference type="InterPro" id="IPR011993">
    <property type="entry name" value="PH-like_dom_sf"/>
</dbReference>
<dbReference type="PROSITE" id="PS00741">
    <property type="entry name" value="DH_1"/>
    <property type="match status" value="1"/>
</dbReference>
<protein>
    <recommendedName>
        <fullName evidence="9">DH domain-containing protein</fullName>
    </recommendedName>
</protein>
<dbReference type="PANTHER" id="PTHR45872:SF3">
    <property type="entry name" value="RHO GUANINE NUCLEOTIDE EXCHANGE FACTOR 12"/>
    <property type="match status" value="1"/>
</dbReference>
<dbReference type="SUPFAM" id="SSF50156">
    <property type="entry name" value="PDZ domain-like"/>
    <property type="match status" value="1"/>
</dbReference>
<proteinExistence type="predicted"/>
<dbReference type="Proteomes" id="UP000437017">
    <property type="component" value="Unassembled WGS sequence"/>
</dbReference>
<dbReference type="EMBL" id="SGJD01000535">
    <property type="protein sequence ID" value="KAB0404799.1"/>
    <property type="molecule type" value="Genomic_DNA"/>
</dbReference>
<dbReference type="Pfam" id="PF17838">
    <property type="entry name" value="PH_16"/>
    <property type="match status" value="1"/>
</dbReference>
<keyword evidence="7" id="KW-0472">Membrane</keyword>
<dbReference type="Pfam" id="PF09128">
    <property type="entry name" value="RGS-like"/>
    <property type="match status" value="1"/>
</dbReference>
<feature type="domain" description="DH" evidence="9">
    <location>
        <begin position="780"/>
        <end position="970"/>
    </location>
</feature>
<dbReference type="InterPro" id="IPR035899">
    <property type="entry name" value="DBL_dom_sf"/>
</dbReference>
<organism evidence="10 11">
    <name type="scientific">Balaenoptera physalus</name>
    <name type="common">Fin whale</name>
    <name type="synonym">Balaena physalus</name>
    <dbReference type="NCBI Taxonomy" id="9770"/>
    <lineage>
        <taxon>Eukaryota</taxon>
        <taxon>Metazoa</taxon>
        <taxon>Chordata</taxon>
        <taxon>Craniata</taxon>
        <taxon>Vertebrata</taxon>
        <taxon>Euteleostomi</taxon>
        <taxon>Mammalia</taxon>
        <taxon>Eutheria</taxon>
        <taxon>Laurasiatheria</taxon>
        <taxon>Artiodactyla</taxon>
        <taxon>Whippomorpha</taxon>
        <taxon>Cetacea</taxon>
        <taxon>Mysticeti</taxon>
        <taxon>Balaenopteridae</taxon>
        <taxon>Balaenoptera</taxon>
    </lineage>
</organism>
<dbReference type="InterPro" id="IPR015212">
    <property type="entry name" value="RGS-like_dom"/>
</dbReference>
<feature type="region of interest" description="Disordered" evidence="8">
    <location>
        <begin position="1368"/>
        <end position="1409"/>
    </location>
</feature>
<evidence type="ECO:0000256" key="3">
    <source>
        <dbReference type="ARBA" id="ARBA00022468"/>
    </source>
</evidence>
<keyword evidence="3" id="KW-0343">GTPase activation</keyword>
<feature type="compositionally biased region" description="Polar residues" evidence="8">
    <location>
        <begin position="624"/>
        <end position="633"/>
    </location>
</feature>
<feature type="non-terminal residue" evidence="10">
    <location>
        <position position="1"/>
    </location>
</feature>
<dbReference type="SUPFAM" id="SSF48065">
    <property type="entry name" value="DBL homology domain (DH-domain)"/>
    <property type="match status" value="1"/>
</dbReference>
<dbReference type="FunFam" id="1.10.167.10:FF:000008">
    <property type="entry name" value="rho guanine nucleotide exchange factor 12"/>
    <property type="match status" value="1"/>
</dbReference>
<dbReference type="GO" id="GO:0005085">
    <property type="term" value="F:guanyl-nucleotide exchange factor activity"/>
    <property type="evidence" value="ECO:0007669"/>
    <property type="project" value="UniProtKB-KW"/>
</dbReference>
<accession>A0A6A1QE25</accession>
<dbReference type="InterPro" id="IPR036034">
    <property type="entry name" value="PDZ_sf"/>
</dbReference>
<keyword evidence="5" id="KW-0597">Phosphoprotein</keyword>
<dbReference type="PANTHER" id="PTHR45872">
    <property type="entry name" value="RHO GUANINE NUCLEOTIDE EXCHANGE FACTOR 2, ISOFORM D"/>
    <property type="match status" value="1"/>
</dbReference>
<dbReference type="InterPro" id="IPR036305">
    <property type="entry name" value="RGS_sf"/>
</dbReference>
<dbReference type="Gene3D" id="1.20.900.10">
    <property type="entry name" value="Dbl homology (DH) domain"/>
    <property type="match status" value="1"/>
</dbReference>
<feature type="compositionally biased region" description="Basic and acidic residues" evidence="8">
    <location>
        <begin position="575"/>
        <end position="585"/>
    </location>
</feature>
<evidence type="ECO:0000256" key="8">
    <source>
        <dbReference type="SAM" id="MobiDB-lite"/>
    </source>
</evidence>
<dbReference type="GO" id="GO:0005096">
    <property type="term" value="F:GTPase activator activity"/>
    <property type="evidence" value="ECO:0007669"/>
    <property type="project" value="UniProtKB-KW"/>
</dbReference>
<evidence type="ECO:0000313" key="10">
    <source>
        <dbReference type="EMBL" id="KAB0404799.1"/>
    </source>
</evidence>
<feature type="region of interest" description="Disordered" evidence="8">
    <location>
        <begin position="570"/>
        <end position="710"/>
    </location>
</feature>
<dbReference type="PROSITE" id="PS50010">
    <property type="entry name" value="DH_2"/>
    <property type="match status" value="1"/>
</dbReference>
<feature type="compositionally biased region" description="Polar residues" evidence="8">
    <location>
        <begin position="1176"/>
        <end position="1190"/>
    </location>
</feature>
<dbReference type="Gene3D" id="2.30.29.30">
    <property type="entry name" value="Pleckstrin-homology domain (PH domain)/Phosphotyrosine-binding domain (PTB)"/>
    <property type="match status" value="1"/>
</dbReference>
<dbReference type="InterPro" id="IPR001331">
    <property type="entry name" value="GDS_CDC24_CS"/>
</dbReference>
<dbReference type="Gene3D" id="1.10.167.10">
    <property type="entry name" value="Regulator of G-protein Signalling 4, domain 2"/>
    <property type="match status" value="1"/>
</dbReference>
<keyword evidence="4" id="KW-0963">Cytoplasm</keyword>
<dbReference type="CDD" id="cd00160">
    <property type="entry name" value="RhoGEF"/>
    <property type="match status" value="1"/>
</dbReference>
<dbReference type="InterPro" id="IPR041020">
    <property type="entry name" value="PH_16"/>
</dbReference>
<feature type="compositionally biased region" description="Polar residues" evidence="8">
    <location>
        <begin position="657"/>
        <end position="670"/>
    </location>
</feature>
<feature type="compositionally biased region" description="Low complexity" evidence="8">
    <location>
        <begin position="288"/>
        <end position="305"/>
    </location>
</feature>
<dbReference type="GO" id="GO:0005737">
    <property type="term" value="C:cytoplasm"/>
    <property type="evidence" value="ECO:0007669"/>
    <property type="project" value="UniProtKB-SubCell"/>
</dbReference>
<feature type="region of interest" description="Disordered" evidence="8">
    <location>
        <begin position="240"/>
        <end position="307"/>
    </location>
</feature>
<dbReference type="CDD" id="cd08754">
    <property type="entry name" value="RGS_LARG"/>
    <property type="match status" value="1"/>
</dbReference>
<dbReference type="InterPro" id="IPR000219">
    <property type="entry name" value="DH_dom"/>
</dbReference>
<dbReference type="GO" id="GO:0016020">
    <property type="term" value="C:membrane"/>
    <property type="evidence" value="ECO:0007669"/>
    <property type="project" value="UniProtKB-SubCell"/>
</dbReference>
<reference evidence="10 11" key="1">
    <citation type="journal article" date="2019" name="PLoS ONE">
        <title>Genomic analyses reveal an absence of contemporary introgressive admixture between fin whales and blue whales, despite known hybrids.</title>
        <authorList>
            <person name="Westbury M.V."/>
            <person name="Petersen B."/>
            <person name="Lorenzen E.D."/>
        </authorList>
    </citation>
    <scope>NUCLEOTIDE SEQUENCE [LARGE SCALE GENOMIC DNA]</scope>
    <source>
        <strain evidence="10">FinWhale-01</strain>
    </source>
</reference>
<evidence type="ECO:0000256" key="7">
    <source>
        <dbReference type="ARBA" id="ARBA00023136"/>
    </source>
</evidence>
<dbReference type="Gene3D" id="2.30.42.10">
    <property type="match status" value="1"/>
</dbReference>
<dbReference type="GO" id="GO:0007186">
    <property type="term" value="P:G protein-coupled receptor signaling pathway"/>
    <property type="evidence" value="ECO:0007669"/>
    <property type="project" value="InterPro"/>
</dbReference>
<name>A0A6A1QE25_BALPH</name>
<keyword evidence="11" id="KW-1185">Reference proteome</keyword>
<dbReference type="Pfam" id="PF00621">
    <property type="entry name" value="RhoGEF"/>
    <property type="match status" value="1"/>
</dbReference>
<comment type="subcellular location">
    <subcellularLocation>
        <location evidence="2">Cytoplasm</location>
    </subcellularLocation>
    <subcellularLocation>
        <location evidence="1">Membrane</location>
    </subcellularLocation>
</comment>
<comment type="caution">
    <text evidence="10">The sequence shown here is derived from an EMBL/GenBank/DDBJ whole genome shotgun (WGS) entry which is preliminary data.</text>
</comment>
<dbReference type="GO" id="GO:0035556">
    <property type="term" value="P:intracellular signal transduction"/>
    <property type="evidence" value="ECO:0007669"/>
    <property type="project" value="InterPro"/>
</dbReference>
<feature type="region of interest" description="Disordered" evidence="8">
    <location>
        <begin position="1127"/>
        <end position="1190"/>
    </location>
</feature>
<keyword evidence="6" id="KW-0344">Guanine-nucleotide releasing factor</keyword>
<sequence length="1513" mass="169963">AHKTEVTQKIVILSTFPLKKPIRHGSILNRESSTDKKQKVERSTSHDFDPTDSSSKKTKSSSEESRSEIYELKGKVIMLNNFELENTGLVQRCVIIQKDDNGFGLTVNGAAMRAGVQTGDRIIKVNGTLVTHSNHLEVGRPPGSPQFPLADSEVEPSVVGHMSPIMTSPHSPGASGNMERITSPVLMGEENNVVHNQKVEILRKMLQKEQERLQLLQEDYSRTPAQRLLKEIQEAKKHIPQLQEQLSKATGSAQDGAAVTSSKPLGDGLAVSEIEADPGDGLGRTDYGSGDASRLSSDSADSPKSGLKERIYLEENPEKSEVIQDTDTQSLIGSPSTRIAPHIIGAEDDDFGTEHEQINGQCSCFQSIELLKSRPAHLAVFLHHVVSQFDPATLLCYLYSDLYKQTNSKETRRVFLEFHQFFLDRSAHLKVSVPDEISVDLEKRRPELIPEDLHRHYIQTMQERVHPEVQRHLEDFRQKRSMGLTLAESELTKIDAERDKDRVTLEKERACAEQIVAKIEEVLMTAQAVEEDKSSTMQYVILMYMKHLGVKVKEPRNLEHKRGRIGFLPKIKQSMKKDREGEEKGKRRGFPSILGPPRRPSRHDNSAIGRAMELQKQRHPKHISTPSSVSPEPQDSAKLRQSGLASEGADIGYLPANSMSSTVSGATLSQEGGKENDMGSKQVGETPASGDSLDGTPRTPSTIFDFPPPPLDQVQEEEWEVERVTEHGTPKPFRKFDSIAFGESQSEDEQFENDLETDPPNWQQLVSREVLLALKPCEIKRQEVINELFYTERAHVRTLKVLDQVFYQRVSREGILSPSELRKIFSNLEDILQLHIGLNEQMKAVRKRNETSVIDQIGEDLLTWFSGPGEEKLKHAAATFCSNQPFALEMIKSRQKKDSRFQTFVQDAESNPLCRRLQLKDIIPTQMQRLTKYPLLLDNIAKYTEWPTEREKVKKAADHCRQILNYVNQAVKEAENKQRLEDYQRRLDTSNLKLSEYPNVEELRNLDLTKRKMIHEGPLVWKVNRDKTIDLYTLLLEDILVLLQKQDDRLVLRCHSKILASTGDSKHTFSPVIKLNTVLVRQITKLYSSSPCLTMEPKFMNWWHRQFLKRLWQDLICRMAASVKEQSTKPIPLPQSPPCEGDNDEEEPPKLKVEHHGISVTGLQSPDRDLGLESPLMSSKPQSHSLDTSGKSEVDDLFVAERQFAKEQHADGALKEVGQLLVQQLGLTEKSAQEDWPHFPRCRTASLGVQAYGGTQNPENIKACRPCEGQMPFRTGAGDISARYGARTSTEPSAARDSVVLAFQDSQASSILVMDRMILTPEMPPAEPEGGLDESGEHFFDAREAHSDDNPSEGTYLILDGYEAVQESSTDEEVASSLPPQPTTGIPSIDSTRRQQHSPQNAHSDGAVSPFTPEFLVQQRWGAMEDSCFELRSPSSCADSQSQIMEYIRKIEADLEHLKKVEESYTILCQRLAGSALTDKHSETAVVSPHATRLLSFFTFAKAEGRAVVGPGN</sequence>
<gene>
    <name evidence="10" type="ORF">E2I00_010635</name>
</gene>
<dbReference type="InterPro" id="IPR044926">
    <property type="entry name" value="RGS_subdomain_2"/>
</dbReference>
<feature type="region of interest" description="Disordered" evidence="8">
    <location>
        <begin position="24"/>
        <end position="67"/>
    </location>
</feature>
<feature type="compositionally biased region" description="Polar residues" evidence="8">
    <location>
        <begin position="242"/>
        <end position="263"/>
    </location>
</feature>
<evidence type="ECO:0000256" key="6">
    <source>
        <dbReference type="ARBA" id="ARBA00022658"/>
    </source>
</evidence>
<evidence type="ECO:0000256" key="1">
    <source>
        <dbReference type="ARBA" id="ARBA00004370"/>
    </source>
</evidence>
<evidence type="ECO:0000256" key="2">
    <source>
        <dbReference type="ARBA" id="ARBA00004496"/>
    </source>
</evidence>
<evidence type="ECO:0000256" key="4">
    <source>
        <dbReference type="ARBA" id="ARBA00022490"/>
    </source>
</evidence>
<dbReference type="SMART" id="SM00325">
    <property type="entry name" value="RhoGEF"/>
    <property type="match status" value="1"/>
</dbReference>
<dbReference type="SUPFAM" id="SSF50729">
    <property type="entry name" value="PH domain-like"/>
    <property type="match status" value="1"/>
</dbReference>